<evidence type="ECO:0000313" key="12">
    <source>
        <dbReference type="Proteomes" id="UP000051922"/>
    </source>
</evidence>
<feature type="transmembrane region" description="Helical" evidence="9">
    <location>
        <begin position="91"/>
        <end position="109"/>
    </location>
</feature>
<evidence type="ECO:0000256" key="10">
    <source>
        <dbReference type="SAM" id="MobiDB-lite"/>
    </source>
</evidence>
<dbReference type="PANTHER" id="PTHR30588:SF0">
    <property type="entry name" value="BRANCHED-CHAIN AMINO ACID PERMEASE BRNQ"/>
    <property type="match status" value="1"/>
</dbReference>
<dbReference type="Pfam" id="PF05525">
    <property type="entry name" value="Branch_AA_trans"/>
    <property type="match status" value="1"/>
</dbReference>
<feature type="transmembrane region" description="Helical" evidence="9">
    <location>
        <begin position="20"/>
        <end position="39"/>
    </location>
</feature>
<dbReference type="EMBL" id="AZFJ01000040">
    <property type="protein sequence ID" value="KRL86697.1"/>
    <property type="molecule type" value="Genomic_DNA"/>
</dbReference>
<dbReference type="GO" id="GO:0005304">
    <property type="term" value="F:L-valine transmembrane transporter activity"/>
    <property type="evidence" value="ECO:0007669"/>
    <property type="project" value="TreeGrafter"/>
</dbReference>
<feature type="transmembrane region" description="Helical" evidence="9">
    <location>
        <begin position="354"/>
        <end position="374"/>
    </location>
</feature>
<organism evidence="11 12">
    <name type="scientific">Lacticaseibacillus pantheris DSM 15945 = JCM 12539 = NBRC 106106</name>
    <dbReference type="NCBI Taxonomy" id="1423783"/>
    <lineage>
        <taxon>Bacteria</taxon>
        <taxon>Bacillati</taxon>
        <taxon>Bacillota</taxon>
        <taxon>Bacilli</taxon>
        <taxon>Lactobacillales</taxon>
        <taxon>Lactobacillaceae</taxon>
        <taxon>Lacticaseibacillus</taxon>
    </lineage>
</organism>
<protein>
    <recommendedName>
        <fullName evidence="9">Branched-chain amino acid transport system carrier protein</fullName>
    </recommendedName>
</protein>
<feature type="region of interest" description="Disordered" evidence="10">
    <location>
        <begin position="462"/>
        <end position="493"/>
    </location>
</feature>
<dbReference type="GO" id="GO:0015190">
    <property type="term" value="F:L-leucine transmembrane transporter activity"/>
    <property type="evidence" value="ECO:0007669"/>
    <property type="project" value="TreeGrafter"/>
</dbReference>
<dbReference type="InterPro" id="IPR004685">
    <property type="entry name" value="Brnchd-chn_aa_trnsp_Livcs"/>
</dbReference>
<evidence type="ECO:0000256" key="5">
    <source>
        <dbReference type="ARBA" id="ARBA00022692"/>
    </source>
</evidence>
<evidence type="ECO:0000256" key="1">
    <source>
        <dbReference type="ARBA" id="ARBA00004651"/>
    </source>
</evidence>
<keyword evidence="5 9" id="KW-0812">Transmembrane</keyword>
<evidence type="ECO:0000256" key="7">
    <source>
        <dbReference type="ARBA" id="ARBA00022989"/>
    </source>
</evidence>
<keyword evidence="12" id="KW-1185">Reference proteome</keyword>
<feature type="transmembrane region" description="Helical" evidence="9">
    <location>
        <begin position="162"/>
        <end position="182"/>
    </location>
</feature>
<evidence type="ECO:0000256" key="3">
    <source>
        <dbReference type="ARBA" id="ARBA00022448"/>
    </source>
</evidence>
<dbReference type="PATRIC" id="fig|1423783.4.peg.685"/>
<gene>
    <name evidence="11" type="ORF">FC50_GL000662</name>
</gene>
<evidence type="ECO:0000256" key="9">
    <source>
        <dbReference type="RuleBase" id="RU362122"/>
    </source>
</evidence>
<feature type="transmembrane region" description="Helical" evidence="9">
    <location>
        <begin position="133"/>
        <end position="150"/>
    </location>
</feature>
<dbReference type="GO" id="GO:0015188">
    <property type="term" value="F:L-isoleucine transmembrane transporter activity"/>
    <property type="evidence" value="ECO:0007669"/>
    <property type="project" value="TreeGrafter"/>
</dbReference>
<evidence type="ECO:0000313" key="11">
    <source>
        <dbReference type="EMBL" id="KRL86697.1"/>
    </source>
</evidence>
<dbReference type="PANTHER" id="PTHR30588">
    <property type="entry name" value="BRANCHED-CHAIN AMINO ACID TRANSPORT SYSTEM 2 CARRIER PROTEIN"/>
    <property type="match status" value="1"/>
</dbReference>
<dbReference type="AlphaFoldDB" id="A0A0R1TZQ5"/>
<dbReference type="Proteomes" id="UP000051922">
    <property type="component" value="Unassembled WGS sequence"/>
</dbReference>
<evidence type="ECO:0000256" key="4">
    <source>
        <dbReference type="ARBA" id="ARBA00022475"/>
    </source>
</evidence>
<keyword evidence="6 9" id="KW-0029">Amino-acid transport</keyword>
<comment type="function">
    <text evidence="9">Component of the transport system for branched-chain amino acids.</text>
</comment>
<dbReference type="NCBIfam" id="TIGR00796">
    <property type="entry name" value="livcs"/>
    <property type="match status" value="1"/>
</dbReference>
<keyword evidence="4" id="KW-1003">Cell membrane</keyword>
<sequence length="493" mass="52736">MEVTIMEMKSQTKHLTKKQYLTLGSMLFALFFGAGNLIFPIHLGQAAGGNWIPATFGFIITAILLPLLAILAISMTESDSMYQLARPAGKIFALFFLIATHATLGLLFASPRTAATSFEIGILPFIPKGSEQISLLIYSAIFFGLTYFLSKNPDKMPNYVGKLLNPLLLILLIAVFIAAFLIKGDGSTLAAATHATKAGSNFTYGFLQGYNTMDALAGLGFGVTIVAALKHFGILKAGQRSSDVAKVGALSMGLEALIYLGLIMLGVISLQFTKVYSNGGPAFSAIMTHYTGIIGTGILAAMAIIACLTTSIGLVTSFSQDLGRRFPKIGFGKFLLFTCSCSFLIANFGLDTIIALSTPILMLLYPLAMAMILLGMLHPFIGKQRTVYRTTVGLTLIPAILDAIHALPPFLANMSFFKTIDAFATRYIPMFTISMDFVPFLAAGLIGGILIAKLSGQSFKTDDTAERAIEEREDSANPTSTTANSSEMSATND</sequence>
<evidence type="ECO:0000256" key="2">
    <source>
        <dbReference type="ARBA" id="ARBA00008540"/>
    </source>
</evidence>
<keyword evidence="3 9" id="KW-0813">Transport</keyword>
<dbReference type="GO" id="GO:0015820">
    <property type="term" value="P:L-leucine transport"/>
    <property type="evidence" value="ECO:0007669"/>
    <property type="project" value="TreeGrafter"/>
</dbReference>
<comment type="caution">
    <text evidence="11">The sequence shown here is derived from an EMBL/GenBank/DDBJ whole genome shotgun (WGS) entry which is preliminary data.</text>
</comment>
<feature type="transmembrane region" description="Helical" evidence="9">
    <location>
        <begin position="215"/>
        <end position="235"/>
    </location>
</feature>
<dbReference type="GO" id="GO:0005886">
    <property type="term" value="C:plasma membrane"/>
    <property type="evidence" value="ECO:0007669"/>
    <property type="project" value="UniProtKB-SubCell"/>
</dbReference>
<accession>A0A0R1TZQ5</accession>
<evidence type="ECO:0000256" key="6">
    <source>
        <dbReference type="ARBA" id="ARBA00022970"/>
    </source>
</evidence>
<feature type="transmembrane region" description="Helical" evidence="9">
    <location>
        <begin position="292"/>
        <end position="318"/>
    </location>
</feature>
<feature type="compositionally biased region" description="Low complexity" evidence="10">
    <location>
        <begin position="476"/>
        <end position="486"/>
    </location>
</feature>
<proteinExistence type="inferred from homology"/>
<feature type="transmembrane region" description="Helical" evidence="9">
    <location>
        <begin position="427"/>
        <end position="452"/>
    </location>
</feature>
<keyword evidence="7 9" id="KW-1133">Transmembrane helix</keyword>
<dbReference type="GO" id="GO:0015818">
    <property type="term" value="P:isoleucine transport"/>
    <property type="evidence" value="ECO:0007669"/>
    <property type="project" value="TreeGrafter"/>
</dbReference>
<comment type="subcellular location">
    <subcellularLocation>
        <location evidence="1 9">Cell membrane</location>
        <topology evidence="1 9">Multi-pass membrane protein</topology>
    </subcellularLocation>
</comment>
<feature type="transmembrane region" description="Helical" evidence="9">
    <location>
        <begin position="386"/>
        <end position="407"/>
    </location>
</feature>
<comment type="similarity">
    <text evidence="2 9">Belongs to the branched chain amino acid transporter family.</text>
</comment>
<evidence type="ECO:0000256" key="8">
    <source>
        <dbReference type="ARBA" id="ARBA00023136"/>
    </source>
</evidence>
<feature type="transmembrane region" description="Helical" evidence="9">
    <location>
        <begin position="330"/>
        <end position="348"/>
    </location>
</feature>
<reference evidence="11 12" key="1">
    <citation type="journal article" date="2015" name="Genome Announc.">
        <title>Expanding the biotechnology potential of lactobacilli through comparative genomics of 213 strains and associated genera.</title>
        <authorList>
            <person name="Sun Z."/>
            <person name="Harris H.M."/>
            <person name="McCann A."/>
            <person name="Guo C."/>
            <person name="Argimon S."/>
            <person name="Zhang W."/>
            <person name="Yang X."/>
            <person name="Jeffery I.B."/>
            <person name="Cooney J.C."/>
            <person name="Kagawa T.F."/>
            <person name="Liu W."/>
            <person name="Song Y."/>
            <person name="Salvetti E."/>
            <person name="Wrobel A."/>
            <person name="Rasinkangas P."/>
            <person name="Parkhill J."/>
            <person name="Rea M.C."/>
            <person name="O'Sullivan O."/>
            <person name="Ritari J."/>
            <person name="Douillard F.P."/>
            <person name="Paul Ross R."/>
            <person name="Yang R."/>
            <person name="Briner A.E."/>
            <person name="Felis G.E."/>
            <person name="de Vos W.M."/>
            <person name="Barrangou R."/>
            <person name="Klaenhammer T.R."/>
            <person name="Caufield P.W."/>
            <person name="Cui Y."/>
            <person name="Zhang H."/>
            <person name="O'Toole P.W."/>
        </authorList>
    </citation>
    <scope>NUCLEOTIDE SEQUENCE [LARGE SCALE GENOMIC DNA]</scope>
    <source>
        <strain evidence="11 12">DSM 15945</strain>
    </source>
</reference>
<feature type="transmembrane region" description="Helical" evidence="9">
    <location>
        <begin position="247"/>
        <end position="272"/>
    </location>
</feature>
<keyword evidence="8 9" id="KW-0472">Membrane</keyword>
<feature type="transmembrane region" description="Helical" evidence="9">
    <location>
        <begin position="51"/>
        <end position="71"/>
    </location>
</feature>
<name>A0A0R1TZQ5_9LACO</name>